<proteinExistence type="inferred from homology"/>
<keyword evidence="3" id="KW-0997">Cell inner membrane</keyword>
<comment type="similarity">
    <text evidence="7">Belongs to the ThrE exporter (TC 2.A.79) family.</text>
</comment>
<evidence type="ECO:0000256" key="6">
    <source>
        <dbReference type="ARBA" id="ARBA00023136"/>
    </source>
</evidence>
<dbReference type="InterPro" id="IPR050539">
    <property type="entry name" value="ThrE_Dicarb/AminoAcid_Exp"/>
</dbReference>
<comment type="caution">
    <text evidence="10">The sequence shown here is derived from an EMBL/GenBank/DDBJ whole genome shotgun (WGS) entry which is preliminary data.</text>
</comment>
<organism evidence="10 11">
    <name type="scientific">Yanshouia hominis</name>
    <dbReference type="NCBI Taxonomy" id="2763673"/>
    <lineage>
        <taxon>Bacteria</taxon>
        <taxon>Bacillati</taxon>
        <taxon>Bacillota</taxon>
        <taxon>Clostridia</taxon>
        <taxon>Eubacteriales</taxon>
        <taxon>Oscillospiraceae</taxon>
        <taxon>Yanshouia</taxon>
    </lineage>
</organism>
<name>A0ABR7NJ00_9FIRM</name>
<dbReference type="PANTHER" id="PTHR34390">
    <property type="entry name" value="UPF0442 PROTEIN YJJB-RELATED"/>
    <property type="match status" value="1"/>
</dbReference>
<evidence type="ECO:0000313" key="10">
    <source>
        <dbReference type="EMBL" id="MBC8576392.1"/>
    </source>
</evidence>
<feature type="transmembrane region" description="Helical" evidence="8">
    <location>
        <begin position="72"/>
        <end position="90"/>
    </location>
</feature>
<keyword evidence="6 8" id="KW-0472">Membrane</keyword>
<dbReference type="PANTHER" id="PTHR34390:SF1">
    <property type="entry name" value="SUCCINATE TRANSPORTER SUBUNIT YJJB-RELATED"/>
    <property type="match status" value="1"/>
</dbReference>
<evidence type="ECO:0000256" key="7">
    <source>
        <dbReference type="ARBA" id="ARBA00034125"/>
    </source>
</evidence>
<evidence type="ECO:0000313" key="11">
    <source>
        <dbReference type="Proteomes" id="UP000658131"/>
    </source>
</evidence>
<dbReference type="InterPro" id="IPR024528">
    <property type="entry name" value="ThrE_2"/>
</dbReference>
<comment type="subcellular location">
    <subcellularLocation>
        <location evidence="1">Cell membrane</location>
        <topology evidence="1">Multi-pass membrane protein</topology>
    </subcellularLocation>
</comment>
<evidence type="ECO:0000256" key="1">
    <source>
        <dbReference type="ARBA" id="ARBA00004651"/>
    </source>
</evidence>
<accession>A0ABR7NJ00</accession>
<keyword evidence="5 8" id="KW-1133">Transmembrane helix</keyword>
<evidence type="ECO:0000256" key="5">
    <source>
        <dbReference type="ARBA" id="ARBA00022989"/>
    </source>
</evidence>
<gene>
    <name evidence="10" type="ORF">H8717_08245</name>
</gene>
<feature type="transmembrane region" description="Helical" evidence="8">
    <location>
        <begin position="110"/>
        <end position="133"/>
    </location>
</feature>
<evidence type="ECO:0000256" key="3">
    <source>
        <dbReference type="ARBA" id="ARBA00022519"/>
    </source>
</evidence>
<dbReference type="EMBL" id="JACRTB010000011">
    <property type="protein sequence ID" value="MBC8576392.1"/>
    <property type="molecule type" value="Genomic_DNA"/>
</dbReference>
<dbReference type="RefSeq" id="WP_262399924.1">
    <property type="nucleotide sequence ID" value="NZ_JACRTB010000011.1"/>
</dbReference>
<keyword evidence="4 8" id="KW-0812">Transmembrane</keyword>
<protein>
    <submittedName>
        <fullName evidence="10">Threonine/serine exporter family protein</fullName>
    </submittedName>
</protein>
<keyword evidence="11" id="KW-1185">Reference proteome</keyword>
<sequence length="142" mass="14981">MEVFYAALASLGFGVFFNLRGRKLFAAAAGGGIGWLFYTLAAAQGPMMQNFIASLSITAYAEIMARTQRAPVPVYLTPALIPLVPGGSIYQAMLHALNGETDLFLSTGLLAMSVTGAIALGVVAASSAMRLIFLRHLARPSR</sequence>
<reference evidence="10 11" key="1">
    <citation type="submission" date="2020-08" db="EMBL/GenBank/DDBJ databases">
        <title>Genome public.</title>
        <authorList>
            <person name="Liu C."/>
            <person name="Sun Q."/>
        </authorList>
    </citation>
    <scope>NUCLEOTIDE SEQUENCE [LARGE SCALE GENOMIC DNA]</scope>
    <source>
        <strain evidence="10 11">BX1</strain>
    </source>
</reference>
<evidence type="ECO:0000256" key="2">
    <source>
        <dbReference type="ARBA" id="ARBA00022475"/>
    </source>
</evidence>
<feature type="domain" description="Threonine/Serine exporter ThrE" evidence="9">
    <location>
        <begin position="3"/>
        <end position="127"/>
    </location>
</feature>
<dbReference type="Pfam" id="PF12821">
    <property type="entry name" value="ThrE_2"/>
    <property type="match status" value="1"/>
</dbReference>
<dbReference type="Proteomes" id="UP000658131">
    <property type="component" value="Unassembled WGS sequence"/>
</dbReference>
<evidence type="ECO:0000256" key="4">
    <source>
        <dbReference type="ARBA" id="ARBA00022692"/>
    </source>
</evidence>
<evidence type="ECO:0000256" key="8">
    <source>
        <dbReference type="SAM" id="Phobius"/>
    </source>
</evidence>
<keyword evidence="2" id="KW-1003">Cell membrane</keyword>
<evidence type="ECO:0000259" key="9">
    <source>
        <dbReference type="Pfam" id="PF12821"/>
    </source>
</evidence>